<protein>
    <submittedName>
        <fullName evidence="2">Uncharacterized protein</fullName>
    </submittedName>
</protein>
<accession>A0A553H4F4</accession>
<evidence type="ECO:0000256" key="1">
    <source>
        <dbReference type="SAM" id="Phobius"/>
    </source>
</evidence>
<dbReference type="RefSeq" id="WP_143486275.1">
    <property type="nucleotide sequence ID" value="NZ_VJOY01000001.1"/>
</dbReference>
<name>A0A553H4F4_9PSED</name>
<sequence>MNAESYILLMVAGWLLIAAAMLWGMLRVARVHAQHAHLRQMEEDTAQDRETPVIQPVPQVIEPVAVEAKPAARRVRKPRPRLFHLPAFRHVHH</sequence>
<reference evidence="2 3" key="1">
    <citation type="submission" date="2019-07" db="EMBL/GenBank/DDBJ databases">
        <title>Pseudomonas mangiferae sp. nov., isolated from bark of mango tree in Thailand.</title>
        <authorList>
            <person name="Srisuk N."/>
            <person name="Anurat P."/>
        </authorList>
    </citation>
    <scope>NUCLEOTIDE SEQUENCE [LARGE SCALE GENOMIC DNA]</scope>
    <source>
        <strain evidence="2 3">DMKU_BBB3-04</strain>
    </source>
</reference>
<keyword evidence="1" id="KW-1133">Transmembrane helix</keyword>
<evidence type="ECO:0000313" key="3">
    <source>
        <dbReference type="Proteomes" id="UP000315235"/>
    </source>
</evidence>
<keyword evidence="1" id="KW-0472">Membrane</keyword>
<feature type="transmembrane region" description="Helical" evidence="1">
    <location>
        <begin position="6"/>
        <end position="26"/>
    </location>
</feature>
<dbReference type="AlphaFoldDB" id="A0A553H4F4"/>
<dbReference type="OrthoDB" id="6897608at2"/>
<keyword evidence="3" id="KW-1185">Reference proteome</keyword>
<evidence type="ECO:0000313" key="2">
    <source>
        <dbReference type="EMBL" id="TRX76640.1"/>
    </source>
</evidence>
<gene>
    <name evidence="2" type="ORF">FM069_01035</name>
</gene>
<dbReference type="Proteomes" id="UP000315235">
    <property type="component" value="Unassembled WGS sequence"/>
</dbReference>
<comment type="caution">
    <text evidence="2">The sequence shown here is derived from an EMBL/GenBank/DDBJ whole genome shotgun (WGS) entry which is preliminary data.</text>
</comment>
<organism evidence="2 3">
    <name type="scientific">Pseudomonas mangiferae</name>
    <dbReference type="NCBI Taxonomy" id="2593654"/>
    <lineage>
        <taxon>Bacteria</taxon>
        <taxon>Pseudomonadati</taxon>
        <taxon>Pseudomonadota</taxon>
        <taxon>Gammaproteobacteria</taxon>
        <taxon>Pseudomonadales</taxon>
        <taxon>Pseudomonadaceae</taxon>
        <taxon>Pseudomonas</taxon>
    </lineage>
</organism>
<proteinExistence type="predicted"/>
<dbReference type="EMBL" id="VJOY01000001">
    <property type="protein sequence ID" value="TRX76640.1"/>
    <property type="molecule type" value="Genomic_DNA"/>
</dbReference>
<keyword evidence="1" id="KW-0812">Transmembrane</keyword>